<gene>
    <name evidence="1" type="ordered locus">Ccel_3113</name>
</gene>
<name>B8I078_RUMCH</name>
<dbReference type="HOGENOM" id="CLU_3231738_0_0_9"/>
<protein>
    <submittedName>
        <fullName evidence="1">Uncharacterized protein</fullName>
    </submittedName>
</protein>
<organism evidence="1 2">
    <name type="scientific">Ruminiclostridium cellulolyticum (strain ATCC 35319 / DSM 5812 / JCM 6584 / H10)</name>
    <name type="common">Clostridium cellulolyticum</name>
    <dbReference type="NCBI Taxonomy" id="394503"/>
    <lineage>
        <taxon>Bacteria</taxon>
        <taxon>Bacillati</taxon>
        <taxon>Bacillota</taxon>
        <taxon>Clostridia</taxon>
        <taxon>Eubacteriales</taxon>
        <taxon>Oscillospiraceae</taxon>
        <taxon>Ruminiclostridium</taxon>
    </lineage>
</organism>
<proteinExistence type="predicted"/>
<evidence type="ECO:0000313" key="1">
    <source>
        <dbReference type="EMBL" id="ACL77404.1"/>
    </source>
</evidence>
<evidence type="ECO:0000313" key="2">
    <source>
        <dbReference type="Proteomes" id="UP000001349"/>
    </source>
</evidence>
<dbReference type="EMBL" id="CP001348">
    <property type="protein sequence ID" value="ACL77404.1"/>
    <property type="molecule type" value="Genomic_DNA"/>
</dbReference>
<dbReference type="KEGG" id="cce:Ccel_3113"/>
<keyword evidence="2" id="KW-1185">Reference proteome</keyword>
<sequence>MKPMKIIIEFTDKRIVIRPAKRKIPSVATTEYRIVLTKTIKFR</sequence>
<dbReference type="STRING" id="394503.Ccel_3113"/>
<accession>B8I078</accession>
<dbReference type="Proteomes" id="UP000001349">
    <property type="component" value="Chromosome"/>
</dbReference>
<reference evidence="1 2" key="1">
    <citation type="submission" date="2009-01" db="EMBL/GenBank/DDBJ databases">
        <title>Complete sequence of Clostridium cellulolyticum H10.</title>
        <authorList>
            <consortium name="US DOE Joint Genome Institute"/>
            <person name="Lucas S."/>
            <person name="Copeland A."/>
            <person name="Lapidus A."/>
            <person name="Glavina del Rio T."/>
            <person name="Dalin E."/>
            <person name="Tice H."/>
            <person name="Bruce D."/>
            <person name="Goodwin L."/>
            <person name="Pitluck S."/>
            <person name="Chertkov O."/>
            <person name="Saunders E."/>
            <person name="Brettin T."/>
            <person name="Detter J.C."/>
            <person name="Han C."/>
            <person name="Larimer F."/>
            <person name="Land M."/>
            <person name="Hauser L."/>
            <person name="Kyrpides N."/>
            <person name="Ivanova N."/>
            <person name="Zhou J."/>
            <person name="Richardson P."/>
        </authorList>
    </citation>
    <scope>NUCLEOTIDE SEQUENCE [LARGE SCALE GENOMIC DNA]</scope>
    <source>
        <strain evidence="2">ATCC 35319 / DSM 5812 / JCM 6584 / H10</strain>
    </source>
</reference>
<dbReference type="AlphaFoldDB" id="B8I078"/>